<dbReference type="AlphaFoldDB" id="A0A914DU04"/>
<dbReference type="EC" id="3.2.1.28" evidence="2"/>
<dbReference type="PANTHER" id="PTHR23403:SF12">
    <property type="entry name" value="TREHALASE"/>
    <property type="match status" value="1"/>
</dbReference>
<evidence type="ECO:0000256" key="3">
    <source>
        <dbReference type="ARBA" id="ARBA00019905"/>
    </source>
</evidence>
<sequence>MPLKYDPITTLKEFKEFGDKAKNHTLLHNFVEEHFEPPGNELIATYPEDWVPIPPSFHKIQDPNLRRRVKDDVREHQQKYSLLYVPHPFIIPGGRFREFYYW</sequence>
<dbReference type="Proteomes" id="UP000887540">
    <property type="component" value="Unplaced"/>
</dbReference>
<dbReference type="GO" id="GO:0004555">
    <property type="term" value="F:alpha,alpha-trehalase activity"/>
    <property type="evidence" value="ECO:0007669"/>
    <property type="project" value="UniProtKB-EC"/>
</dbReference>
<dbReference type="PANTHER" id="PTHR23403">
    <property type="entry name" value="TREHALASE"/>
    <property type="match status" value="1"/>
</dbReference>
<comment type="similarity">
    <text evidence="1">Belongs to the glycosyl hydrolase 37 family.</text>
</comment>
<dbReference type="Gene3D" id="1.50.10.10">
    <property type="match status" value="1"/>
</dbReference>
<dbReference type="InterPro" id="IPR008928">
    <property type="entry name" value="6-hairpin_glycosidase_sf"/>
</dbReference>
<keyword evidence="5" id="KW-1185">Reference proteome</keyword>
<name>A0A914DU04_9BILA</name>
<evidence type="ECO:0000313" key="5">
    <source>
        <dbReference type="Proteomes" id="UP000887540"/>
    </source>
</evidence>
<proteinExistence type="inferred from homology"/>
<organism evidence="5 6">
    <name type="scientific">Acrobeloides nanus</name>
    <dbReference type="NCBI Taxonomy" id="290746"/>
    <lineage>
        <taxon>Eukaryota</taxon>
        <taxon>Metazoa</taxon>
        <taxon>Ecdysozoa</taxon>
        <taxon>Nematoda</taxon>
        <taxon>Chromadorea</taxon>
        <taxon>Rhabditida</taxon>
        <taxon>Tylenchina</taxon>
        <taxon>Cephalobomorpha</taxon>
        <taxon>Cephaloboidea</taxon>
        <taxon>Cephalobidae</taxon>
        <taxon>Acrobeloides</taxon>
    </lineage>
</organism>
<protein>
    <recommendedName>
        <fullName evidence="3">Trehalase</fullName>
        <ecNumber evidence="2">3.2.1.28</ecNumber>
    </recommendedName>
    <alternativeName>
        <fullName evidence="4">Alpha,alpha-trehalase</fullName>
    </alternativeName>
</protein>
<reference evidence="6" key="1">
    <citation type="submission" date="2022-11" db="UniProtKB">
        <authorList>
            <consortium name="WormBaseParasite"/>
        </authorList>
    </citation>
    <scope>IDENTIFICATION</scope>
</reference>
<evidence type="ECO:0000313" key="6">
    <source>
        <dbReference type="WBParaSite" id="ACRNAN_scaffold3768.g7998.t1"/>
    </source>
</evidence>
<dbReference type="WBParaSite" id="ACRNAN_scaffold3768.g7998.t1">
    <property type="protein sequence ID" value="ACRNAN_scaffold3768.g7998.t1"/>
    <property type="gene ID" value="ACRNAN_scaffold3768.g7998"/>
</dbReference>
<evidence type="ECO:0000256" key="1">
    <source>
        <dbReference type="ARBA" id="ARBA00005615"/>
    </source>
</evidence>
<dbReference type="InterPro" id="IPR012341">
    <property type="entry name" value="6hp_glycosidase-like_sf"/>
</dbReference>
<dbReference type="Pfam" id="PF01204">
    <property type="entry name" value="Trehalase"/>
    <property type="match status" value="1"/>
</dbReference>
<accession>A0A914DU04</accession>
<evidence type="ECO:0000256" key="2">
    <source>
        <dbReference type="ARBA" id="ARBA00012757"/>
    </source>
</evidence>
<dbReference type="InterPro" id="IPR001661">
    <property type="entry name" value="Glyco_hydro_37"/>
</dbReference>
<evidence type="ECO:0000256" key="4">
    <source>
        <dbReference type="ARBA" id="ARBA00030473"/>
    </source>
</evidence>
<dbReference type="GO" id="GO:0005993">
    <property type="term" value="P:trehalose catabolic process"/>
    <property type="evidence" value="ECO:0007669"/>
    <property type="project" value="TreeGrafter"/>
</dbReference>
<dbReference type="SUPFAM" id="SSF48208">
    <property type="entry name" value="Six-hairpin glycosidases"/>
    <property type="match status" value="1"/>
</dbReference>